<evidence type="ECO:0000256" key="1">
    <source>
        <dbReference type="SAM" id="MobiDB-lite"/>
    </source>
</evidence>
<sequence>MASVISVPANEGISVKNEHDDPEINAMALKMKENYQKNASAAAKQQAASPANVYINRAGRPVALTNAPITTNNTQKNPDKSPKDSEDVESIKGRFSWKFIAGHHIPYIIRVVNTEQLKFVSVRMAETQLLSNYLHYLHADIYTCTSVRSHFITESEAKLLNDINQKHADCIYGKEVFFAGKDYIVRLEDVHEFYMFIEVCYKKLLCNVTPGRREKCGFIRINSESVVPYCIKDDQKYVPLFYFEGETENLKHRAVKLENWNLAYLKFCCKVQGIRNELFASDSCTVTSLDDIKNYFPPETNFEEYWPAKVVDTQLLTNQKSTHVNPPGAWIRAPPEVVPAENTIPHNLTAPGPLPASVPILMNTYQNGWPANQMVNSYGTQAQPPSTRGYSIAARNQSIAAQCYNAGSTMSQGSSLVNSVGHVVPPPPLVRAGNTTPVIGNTVSYSSVVPISQCITTMYNPMTNGNVMSHSSQMRQFYNQRANNNQAQQQQLQQQQMQQQQQITTPQTQQPYNGQSLHGRLTNTQQRNALRNAGPAVIAPPLEIIDLSSPPSSPVPPAVQENPLRPNIGWELTRIPERMWAHDTSNNAAYKIQKATLQGRMIHCINAKPYIYSDLMVTLDDLVQMVLPSITVPRCAYILNKYLKTTLFSGNTEQLAVLRENGRLRSMFPDDTPMAMLQDITHVLPQLKALVLKHDEQIQQYQAAAAGGPAKRQRTS</sequence>
<comment type="caution">
    <text evidence="2">The sequence shown here is derived from an EMBL/GenBank/DDBJ whole genome shotgun (WGS) entry which is preliminary data.</text>
</comment>
<dbReference type="AlphaFoldDB" id="A0AAV0VTC6"/>
<evidence type="ECO:0000313" key="2">
    <source>
        <dbReference type="EMBL" id="CAI6347618.1"/>
    </source>
</evidence>
<gene>
    <name evidence="2" type="ORF">MEUPH1_LOCUS4390</name>
</gene>
<dbReference type="EMBL" id="CARXXK010000001">
    <property type="protein sequence ID" value="CAI6347618.1"/>
    <property type="molecule type" value="Genomic_DNA"/>
</dbReference>
<feature type="compositionally biased region" description="Low complexity" evidence="1">
    <location>
        <begin position="486"/>
        <end position="510"/>
    </location>
</feature>
<feature type="region of interest" description="Disordered" evidence="1">
    <location>
        <begin position="483"/>
        <end position="519"/>
    </location>
</feature>
<protein>
    <submittedName>
        <fullName evidence="2">Uncharacterized protein</fullName>
    </submittedName>
</protein>
<proteinExistence type="predicted"/>
<evidence type="ECO:0000313" key="3">
    <source>
        <dbReference type="Proteomes" id="UP001160148"/>
    </source>
</evidence>
<feature type="region of interest" description="Disordered" evidence="1">
    <location>
        <begin position="65"/>
        <end position="87"/>
    </location>
</feature>
<feature type="region of interest" description="Disordered" evidence="1">
    <location>
        <begin position="1"/>
        <end position="21"/>
    </location>
</feature>
<accession>A0AAV0VTC6</accession>
<keyword evidence="3" id="KW-1185">Reference proteome</keyword>
<reference evidence="2 3" key="1">
    <citation type="submission" date="2023-01" db="EMBL/GenBank/DDBJ databases">
        <authorList>
            <person name="Whitehead M."/>
        </authorList>
    </citation>
    <scope>NUCLEOTIDE SEQUENCE [LARGE SCALE GENOMIC DNA]</scope>
</reference>
<feature type="compositionally biased region" description="Polar residues" evidence="1">
    <location>
        <begin position="67"/>
        <end position="76"/>
    </location>
</feature>
<name>A0AAV0VTC6_9HEMI</name>
<dbReference type="Proteomes" id="UP001160148">
    <property type="component" value="Unassembled WGS sequence"/>
</dbReference>
<organism evidence="2 3">
    <name type="scientific">Macrosiphum euphorbiae</name>
    <name type="common">potato aphid</name>
    <dbReference type="NCBI Taxonomy" id="13131"/>
    <lineage>
        <taxon>Eukaryota</taxon>
        <taxon>Metazoa</taxon>
        <taxon>Ecdysozoa</taxon>
        <taxon>Arthropoda</taxon>
        <taxon>Hexapoda</taxon>
        <taxon>Insecta</taxon>
        <taxon>Pterygota</taxon>
        <taxon>Neoptera</taxon>
        <taxon>Paraneoptera</taxon>
        <taxon>Hemiptera</taxon>
        <taxon>Sternorrhyncha</taxon>
        <taxon>Aphidomorpha</taxon>
        <taxon>Aphidoidea</taxon>
        <taxon>Aphididae</taxon>
        <taxon>Macrosiphini</taxon>
        <taxon>Macrosiphum</taxon>
    </lineage>
</organism>
<feature type="compositionally biased region" description="Basic and acidic residues" evidence="1">
    <location>
        <begin position="77"/>
        <end position="87"/>
    </location>
</feature>